<feature type="disulfide bond" evidence="7">
    <location>
        <begin position="239"/>
        <end position="282"/>
    </location>
</feature>
<dbReference type="PROSITE" id="PS00383">
    <property type="entry name" value="TYR_PHOSPHATASE_1"/>
    <property type="match status" value="1"/>
</dbReference>
<dbReference type="InterPro" id="IPR035976">
    <property type="entry name" value="Sushi/SCR/CCP_sf"/>
</dbReference>
<evidence type="ECO:0000256" key="7">
    <source>
        <dbReference type="PROSITE-ProRule" id="PRU00302"/>
    </source>
</evidence>
<feature type="domain" description="Sushi" evidence="11">
    <location>
        <begin position="58"/>
        <end position="117"/>
    </location>
</feature>
<keyword evidence="13" id="KW-1185">Reference proteome</keyword>
<sequence length="1038" mass="118629">MSETIHICSLNCQGLGSKDKRQRLHMWMKHQHCNILFIQESHFTVNLEKDLNEEFKGAKCPDLSVNPNLTPLDGKTIYRYGETVMLTCNTGYKLNGTKSLTCQQSGQWNNTIPHCQVVTCPDLKHLPNQKLEPVKAQYSYRDNVTFKCDEGYELLSANIITCQGDGTWSDKQTNCTGVSCPTLPKVDNALPPTKLEGYRYPETLNITCETGYKVEGSDLLQCNSSGKWGFIPQCKGVSCRDFPKIDNIVTSIQATTIYRFPVSVNVSCKPGYQINGSNQLNCKSTGDWSTPPVCTGLLCPDLPKIENVQQIENSQYRYPSNIMIKCKTGYIVNGSSWLKCSVAGDWKTPIPSCKVDQNPQAKSSLTGIAVGLGTTFALLVVVICVIIYIRRRRSPDDKGRSKPLKDPKSTDVYAEVSKKDEIDGSRHSLQITTNGAIYNNEIQKEETREYYSFAGDLKISETAISMNDFYDYVDKGRGTKGPIEKEFVKFKKDHLKETKTASMTENTGKNKYKNVFPYDETRVILDLQPGKAGSDYINASFINGYGKVKKYIAAQGPLESTINDFWRMIWQYDCGKIVMLTNVFELGKPKCKQYWPDPETKTKKYGSTEIVLIDEDVYSDFTIRTLKIVKENHSKTVKQFHFTAWPDKDVPKYASSIVHFRHKVLSSKVSPNGPIIIHCSAGIGRTGTFIALDYIVNETKDLKYIDVFTCVETLRRQRVNMVQTARQYVFLHEAILEAVMCPNSGVPSKDFPDLYKKLLLHDSSSNKSNLQLEYQRMNAMCEKHEDNVFDKGKIPENRNKNRDSTILPVEYEMPILSTFVEGHNEYINAVFLPGYKNKKAFIVTQMPLEQTKIDLWRLVYDHNIHTIVMLNQVKEDTDVYWPENQEKPIQIGAFKIELTAMESKTLCNCLHFTFKYKTWDERSLVMYQAKFWDDNAVVPDSKEDLLNLLFEVENKSNNGDDSPILVHCLNGCDKSGLYCVFATVLERLRIEQDIDIQHIIKQTRNRRPQIILNYVQFRFIYDAVLEYLKQFETYANFQ</sequence>
<evidence type="ECO:0000256" key="3">
    <source>
        <dbReference type="ARBA" id="ARBA00022801"/>
    </source>
</evidence>
<keyword evidence="8" id="KW-1133">Transmembrane helix</keyword>
<evidence type="ECO:0000256" key="4">
    <source>
        <dbReference type="ARBA" id="ARBA00022912"/>
    </source>
</evidence>
<dbReference type="InterPro" id="IPR000387">
    <property type="entry name" value="Tyr_Pase_dom"/>
</dbReference>
<keyword evidence="8" id="KW-0472">Membrane</keyword>
<keyword evidence="8" id="KW-0812">Transmembrane</keyword>
<feature type="disulfide bond" evidence="7">
    <location>
        <begin position="326"/>
        <end position="353"/>
    </location>
</feature>
<dbReference type="CDD" id="cd00033">
    <property type="entry name" value="CCP"/>
    <property type="match status" value="5"/>
</dbReference>
<comment type="catalytic activity">
    <reaction evidence="6">
        <text>O-phospho-L-tyrosyl-[protein] + H2O = L-tyrosyl-[protein] + phosphate</text>
        <dbReference type="Rhea" id="RHEA:10684"/>
        <dbReference type="Rhea" id="RHEA-COMP:10136"/>
        <dbReference type="Rhea" id="RHEA-COMP:20101"/>
        <dbReference type="ChEBI" id="CHEBI:15377"/>
        <dbReference type="ChEBI" id="CHEBI:43474"/>
        <dbReference type="ChEBI" id="CHEBI:46858"/>
        <dbReference type="ChEBI" id="CHEBI:61978"/>
        <dbReference type="EC" id="3.1.3.48"/>
    </reaction>
</comment>
<dbReference type="PROSITE" id="PS50923">
    <property type="entry name" value="SUSHI"/>
    <property type="match status" value="5"/>
</dbReference>
<dbReference type="PROSITE" id="PS50055">
    <property type="entry name" value="TYR_PHOSPHATASE_PTP"/>
    <property type="match status" value="2"/>
</dbReference>
<name>A0A8B6DMR8_MYTGA</name>
<dbReference type="CDD" id="cd00047">
    <property type="entry name" value="PTPc"/>
    <property type="match status" value="2"/>
</dbReference>
<evidence type="ECO:0000256" key="6">
    <source>
        <dbReference type="ARBA" id="ARBA00051722"/>
    </source>
</evidence>
<evidence type="ECO:0000259" key="10">
    <source>
        <dbReference type="PROSITE" id="PS50056"/>
    </source>
</evidence>
<evidence type="ECO:0000256" key="1">
    <source>
        <dbReference type="ARBA" id="ARBA00009580"/>
    </source>
</evidence>
<keyword evidence="7" id="KW-0768">Sushi</keyword>
<dbReference type="SMART" id="SM00032">
    <property type="entry name" value="CCP"/>
    <property type="match status" value="5"/>
</dbReference>
<dbReference type="SUPFAM" id="SSF56219">
    <property type="entry name" value="DNase I-like"/>
    <property type="match status" value="1"/>
</dbReference>
<comment type="similarity">
    <text evidence="1">Belongs to the protein-tyrosine phosphatase family.</text>
</comment>
<dbReference type="PRINTS" id="PR00700">
    <property type="entry name" value="PRTYPHPHTASE"/>
</dbReference>
<comment type="caution">
    <text evidence="12">The sequence shown here is derived from an EMBL/GenBank/DDBJ whole genome shotgun (WGS) entry which is preliminary data.</text>
</comment>
<evidence type="ECO:0000256" key="5">
    <source>
        <dbReference type="ARBA" id="ARBA00023157"/>
    </source>
</evidence>
<feature type="domain" description="Tyrosine-protein phosphatase" evidence="9">
    <location>
        <begin position="770"/>
        <end position="1027"/>
    </location>
</feature>
<dbReference type="PANTHER" id="PTHR19134:SF562">
    <property type="entry name" value="PROTEIN-TYROSINE-PHOSPHATASE"/>
    <property type="match status" value="1"/>
</dbReference>
<dbReference type="EMBL" id="UYJE01003807">
    <property type="protein sequence ID" value="VDI22600.1"/>
    <property type="molecule type" value="Genomic_DNA"/>
</dbReference>
<evidence type="ECO:0000313" key="12">
    <source>
        <dbReference type="EMBL" id="VDI22600.1"/>
    </source>
</evidence>
<dbReference type="PROSITE" id="PS50056">
    <property type="entry name" value="TYR_PHOSPHATASE_2"/>
    <property type="match status" value="2"/>
</dbReference>
<dbReference type="OrthoDB" id="10253954at2759"/>
<dbReference type="InterPro" id="IPR000242">
    <property type="entry name" value="PTP_cat"/>
</dbReference>
<feature type="domain" description="Tyrosine specific protein phosphatases" evidence="10">
    <location>
        <begin position="943"/>
        <end position="1018"/>
    </location>
</feature>
<dbReference type="InterPro" id="IPR050348">
    <property type="entry name" value="Protein-Tyr_Phosphatase"/>
</dbReference>
<dbReference type="AlphaFoldDB" id="A0A8B6DMR8"/>
<evidence type="ECO:0000313" key="13">
    <source>
        <dbReference type="Proteomes" id="UP000596742"/>
    </source>
</evidence>
<feature type="domain" description="Sushi" evidence="11">
    <location>
        <begin position="237"/>
        <end position="296"/>
    </location>
</feature>
<feature type="domain" description="Tyrosine-protein phosphatase" evidence="9">
    <location>
        <begin position="483"/>
        <end position="738"/>
    </location>
</feature>
<keyword evidence="12" id="KW-0675">Receptor</keyword>
<evidence type="ECO:0000256" key="2">
    <source>
        <dbReference type="ARBA" id="ARBA00013064"/>
    </source>
</evidence>
<feature type="transmembrane region" description="Helical" evidence="8">
    <location>
        <begin position="365"/>
        <end position="389"/>
    </location>
</feature>
<proteinExistence type="inferred from homology"/>
<dbReference type="Pfam" id="PF00084">
    <property type="entry name" value="Sushi"/>
    <property type="match status" value="5"/>
</dbReference>
<dbReference type="FunFam" id="3.90.190.10:FF:000102">
    <property type="entry name" value="Receptor-type tyrosine-protein phosphatase"/>
    <property type="match status" value="1"/>
</dbReference>
<feature type="domain" description="Tyrosine specific protein phosphatases" evidence="10">
    <location>
        <begin position="655"/>
        <end position="729"/>
    </location>
</feature>
<dbReference type="InterPro" id="IPR000436">
    <property type="entry name" value="Sushi_SCR_CCP_dom"/>
</dbReference>
<feature type="disulfide bond" evidence="7">
    <location>
        <begin position="148"/>
        <end position="175"/>
    </location>
</feature>
<keyword evidence="4" id="KW-0904">Protein phosphatase</keyword>
<keyword evidence="3 12" id="KW-0378">Hydrolase</keyword>
<dbReference type="Gene3D" id="3.90.190.10">
    <property type="entry name" value="Protein tyrosine phosphatase superfamily"/>
    <property type="match status" value="2"/>
</dbReference>
<dbReference type="SUPFAM" id="SSF52799">
    <property type="entry name" value="(Phosphotyrosine protein) phosphatases II"/>
    <property type="match status" value="2"/>
</dbReference>
<feature type="disulfide bond" evidence="7">
    <location>
        <begin position="88"/>
        <end position="115"/>
    </location>
</feature>
<dbReference type="InterPro" id="IPR016130">
    <property type="entry name" value="Tyr_Pase_AS"/>
</dbReference>
<organism evidence="12 13">
    <name type="scientific">Mytilus galloprovincialis</name>
    <name type="common">Mediterranean mussel</name>
    <dbReference type="NCBI Taxonomy" id="29158"/>
    <lineage>
        <taxon>Eukaryota</taxon>
        <taxon>Metazoa</taxon>
        <taxon>Spiralia</taxon>
        <taxon>Lophotrochozoa</taxon>
        <taxon>Mollusca</taxon>
        <taxon>Bivalvia</taxon>
        <taxon>Autobranchia</taxon>
        <taxon>Pteriomorphia</taxon>
        <taxon>Mytilida</taxon>
        <taxon>Mytiloidea</taxon>
        <taxon>Mytilidae</taxon>
        <taxon>Mytilinae</taxon>
        <taxon>Mytilus</taxon>
    </lineage>
</organism>
<feature type="domain" description="Sushi" evidence="11">
    <location>
        <begin position="178"/>
        <end position="236"/>
    </location>
</feature>
<dbReference type="InterPro" id="IPR036691">
    <property type="entry name" value="Endo/exonu/phosph_ase_sf"/>
</dbReference>
<comment type="caution">
    <text evidence="7">Lacks conserved residue(s) required for the propagation of feature annotation.</text>
</comment>
<evidence type="ECO:0000256" key="8">
    <source>
        <dbReference type="SAM" id="Phobius"/>
    </source>
</evidence>
<dbReference type="InterPro" id="IPR029021">
    <property type="entry name" value="Prot-tyrosine_phosphatase-like"/>
</dbReference>
<keyword evidence="5 7" id="KW-1015">Disulfide bond</keyword>
<dbReference type="Pfam" id="PF00102">
    <property type="entry name" value="Y_phosphatase"/>
    <property type="match status" value="2"/>
</dbReference>
<dbReference type="GO" id="GO:0004725">
    <property type="term" value="F:protein tyrosine phosphatase activity"/>
    <property type="evidence" value="ECO:0007669"/>
    <property type="project" value="UniProtKB-EC"/>
</dbReference>
<dbReference type="EC" id="3.1.3.48" evidence="2"/>
<evidence type="ECO:0000259" key="9">
    <source>
        <dbReference type="PROSITE" id="PS50055"/>
    </source>
</evidence>
<gene>
    <name evidence="12" type="ORF">MGAL_10B032688</name>
</gene>
<feature type="domain" description="Sushi" evidence="11">
    <location>
        <begin position="297"/>
        <end position="355"/>
    </location>
</feature>
<evidence type="ECO:0000259" key="11">
    <source>
        <dbReference type="PROSITE" id="PS50923"/>
    </source>
</evidence>
<feature type="domain" description="Sushi" evidence="11">
    <location>
        <begin position="118"/>
        <end position="177"/>
    </location>
</feature>
<dbReference type="SMART" id="SM00404">
    <property type="entry name" value="PTPc_motif"/>
    <property type="match status" value="2"/>
</dbReference>
<dbReference type="SUPFAM" id="SSF57535">
    <property type="entry name" value="Complement control module/SCR domain"/>
    <property type="match status" value="5"/>
</dbReference>
<accession>A0A8B6DMR8</accession>
<dbReference type="Proteomes" id="UP000596742">
    <property type="component" value="Unassembled WGS sequence"/>
</dbReference>
<dbReference type="SMART" id="SM00194">
    <property type="entry name" value="PTPc"/>
    <property type="match status" value="2"/>
</dbReference>
<dbReference type="PANTHER" id="PTHR19134">
    <property type="entry name" value="RECEPTOR-TYPE TYROSINE-PROTEIN PHOSPHATASE"/>
    <property type="match status" value="1"/>
</dbReference>
<protein>
    <recommendedName>
        <fullName evidence="2">protein-tyrosine-phosphatase</fullName>
        <ecNumber evidence="2">3.1.3.48</ecNumber>
    </recommendedName>
</protein>
<dbReference type="InterPro" id="IPR003595">
    <property type="entry name" value="Tyr_Pase_cat"/>
</dbReference>
<dbReference type="FunFam" id="3.90.190.10:FF:000062">
    <property type="entry name" value="Receptor-type tyrosine-protein phosphatase kappa"/>
    <property type="match status" value="1"/>
</dbReference>
<dbReference type="Gene3D" id="2.10.70.10">
    <property type="entry name" value="Complement Module, domain 1"/>
    <property type="match status" value="5"/>
</dbReference>
<reference evidence="12" key="1">
    <citation type="submission" date="2018-11" db="EMBL/GenBank/DDBJ databases">
        <authorList>
            <person name="Alioto T."/>
            <person name="Alioto T."/>
        </authorList>
    </citation>
    <scope>NUCLEOTIDE SEQUENCE</scope>
</reference>